<proteinExistence type="predicted"/>
<accession>A0AAF0Q961</accession>
<evidence type="ECO:0000259" key="1">
    <source>
        <dbReference type="Pfam" id="PF13952"/>
    </source>
</evidence>
<protein>
    <recommendedName>
        <fullName evidence="1">DUF4216 domain-containing protein</fullName>
    </recommendedName>
</protein>
<dbReference type="PANTHER" id="PTHR48258">
    <property type="entry name" value="DUF4218 DOMAIN-CONTAINING PROTEIN-RELATED"/>
    <property type="match status" value="1"/>
</dbReference>
<dbReference type="PANTHER" id="PTHR48258:SF8">
    <property type="entry name" value="DUF4216 DOMAIN-CONTAINING PROTEIN"/>
    <property type="match status" value="1"/>
</dbReference>
<reference evidence="2" key="1">
    <citation type="submission" date="2023-08" db="EMBL/GenBank/DDBJ databases">
        <title>A de novo genome assembly of Solanum verrucosum Schlechtendal, a Mexican diploid species geographically isolated from the other diploid A-genome species in potato relatives.</title>
        <authorList>
            <person name="Hosaka K."/>
        </authorList>
    </citation>
    <scope>NUCLEOTIDE SEQUENCE</scope>
    <source>
        <tissue evidence="2">Young leaves</tissue>
    </source>
</reference>
<evidence type="ECO:0000313" key="2">
    <source>
        <dbReference type="EMBL" id="WMV18692.1"/>
    </source>
</evidence>
<feature type="domain" description="DUF4216" evidence="1">
    <location>
        <begin position="228"/>
        <end position="290"/>
    </location>
</feature>
<dbReference type="AlphaFoldDB" id="A0AAF0Q961"/>
<gene>
    <name evidence="2" type="ORF">MTR67_012077</name>
</gene>
<keyword evidence="3" id="KW-1185">Reference proteome</keyword>
<dbReference type="InterPro" id="IPR025312">
    <property type="entry name" value="DUF4216"/>
</dbReference>
<dbReference type="Pfam" id="PF13952">
    <property type="entry name" value="DUF4216"/>
    <property type="match status" value="1"/>
</dbReference>
<name>A0AAF0Q961_SOLVR</name>
<dbReference type="EMBL" id="CP133614">
    <property type="protein sequence ID" value="WMV18692.1"/>
    <property type="molecule type" value="Genomic_DNA"/>
</dbReference>
<dbReference type="Proteomes" id="UP001234989">
    <property type="component" value="Chromosome 3"/>
</dbReference>
<evidence type="ECO:0000313" key="3">
    <source>
        <dbReference type="Proteomes" id="UP001234989"/>
    </source>
</evidence>
<sequence length="366" mass="42444">MHIEKNIVDSIIGTLLDISGKTKDHPNTRYDLKEMVIGKSLQPKDTKDGRKVKLPTACFSMSKGEKSIFCGVLKKAKLPDGAKKGEPTFLDKKSRHQAHGYILNNCDEVLEYIRKHELEVSNQGKGSKWSKDKNHSQRFSQWFEARVMHEDVSDLIKHLLRGPNSVAKRYAGYIINVYRFQTRRREAKRKTQNSVVTLVALTTSFASSKDKNQIDANLTYYGKIVDILELDYYNHFKVVLFKCEWYEAKEDIYGFTYVYFNERCSQEEPFLLASQAHQCFYVKDPYDDDKHYVMKIVPRDLFSMSDEAKFDVPQSYINEPYDDSMGPSIPRDNGEVDLVRSDIPATVIKVYPREFVVEEPEHESED</sequence>
<organism evidence="2 3">
    <name type="scientific">Solanum verrucosum</name>
    <dbReference type="NCBI Taxonomy" id="315347"/>
    <lineage>
        <taxon>Eukaryota</taxon>
        <taxon>Viridiplantae</taxon>
        <taxon>Streptophyta</taxon>
        <taxon>Embryophyta</taxon>
        <taxon>Tracheophyta</taxon>
        <taxon>Spermatophyta</taxon>
        <taxon>Magnoliopsida</taxon>
        <taxon>eudicotyledons</taxon>
        <taxon>Gunneridae</taxon>
        <taxon>Pentapetalae</taxon>
        <taxon>asterids</taxon>
        <taxon>lamiids</taxon>
        <taxon>Solanales</taxon>
        <taxon>Solanaceae</taxon>
        <taxon>Solanoideae</taxon>
        <taxon>Solaneae</taxon>
        <taxon>Solanum</taxon>
    </lineage>
</organism>